<comment type="subcellular location">
    <subcellularLocation>
        <location evidence="2">Cell membrane</location>
        <topology evidence="2">Multi-pass membrane protein</topology>
    </subcellularLocation>
</comment>
<dbReference type="InterPro" id="IPR016174">
    <property type="entry name" value="Di-haem_cyt_TM"/>
</dbReference>
<organism evidence="15 16">
    <name type="scientific">Aureimonas flava</name>
    <dbReference type="NCBI Taxonomy" id="2320271"/>
    <lineage>
        <taxon>Bacteria</taxon>
        <taxon>Pseudomonadati</taxon>
        <taxon>Pseudomonadota</taxon>
        <taxon>Alphaproteobacteria</taxon>
        <taxon>Hyphomicrobiales</taxon>
        <taxon>Aurantimonadaceae</taxon>
        <taxon>Aureimonas</taxon>
    </lineage>
</organism>
<keyword evidence="16" id="KW-1185">Reference proteome</keyword>
<dbReference type="PANTHER" id="PTHR30529:SF1">
    <property type="entry name" value="CYTOCHROME B561 HOMOLOG 2"/>
    <property type="match status" value="1"/>
</dbReference>
<evidence type="ECO:0000256" key="2">
    <source>
        <dbReference type="ARBA" id="ARBA00004651"/>
    </source>
</evidence>
<feature type="transmembrane region" description="Helical" evidence="13">
    <location>
        <begin position="96"/>
        <end position="118"/>
    </location>
</feature>
<evidence type="ECO:0000256" key="5">
    <source>
        <dbReference type="ARBA" id="ARBA00022617"/>
    </source>
</evidence>
<evidence type="ECO:0000256" key="6">
    <source>
        <dbReference type="ARBA" id="ARBA00022692"/>
    </source>
</evidence>
<evidence type="ECO:0000256" key="3">
    <source>
        <dbReference type="ARBA" id="ARBA00022448"/>
    </source>
</evidence>
<keyword evidence="10" id="KW-0408">Iron</keyword>
<feature type="domain" description="Cytochrome b561 bacterial/Ni-hydrogenase" evidence="14">
    <location>
        <begin position="13"/>
        <end position="184"/>
    </location>
</feature>
<dbReference type="AlphaFoldDB" id="A0A3A1WGK4"/>
<evidence type="ECO:0000256" key="7">
    <source>
        <dbReference type="ARBA" id="ARBA00022723"/>
    </source>
</evidence>
<comment type="caution">
    <text evidence="15">The sequence shown here is derived from an EMBL/GenBank/DDBJ whole genome shotgun (WGS) entry which is preliminary data.</text>
</comment>
<dbReference type="Pfam" id="PF01292">
    <property type="entry name" value="Ni_hydr_CYTB"/>
    <property type="match status" value="1"/>
</dbReference>
<proteinExistence type="inferred from homology"/>
<feature type="transmembrane region" description="Helical" evidence="13">
    <location>
        <begin position="54"/>
        <end position="75"/>
    </location>
</feature>
<keyword evidence="6 13" id="KW-0812">Transmembrane</keyword>
<keyword evidence="11 13" id="KW-0472">Membrane</keyword>
<dbReference type="Proteomes" id="UP000265750">
    <property type="component" value="Unassembled WGS sequence"/>
</dbReference>
<gene>
    <name evidence="15" type="ORF">D3218_13710</name>
</gene>
<reference evidence="16" key="1">
    <citation type="submission" date="2018-09" db="EMBL/GenBank/DDBJ databases">
        <authorList>
            <person name="Tuo L."/>
        </authorList>
    </citation>
    <scope>NUCLEOTIDE SEQUENCE [LARGE SCALE GENOMIC DNA]</scope>
    <source>
        <strain evidence="16">M2BS4Y-1</strain>
    </source>
</reference>
<evidence type="ECO:0000313" key="16">
    <source>
        <dbReference type="Proteomes" id="UP000265750"/>
    </source>
</evidence>
<evidence type="ECO:0000256" key="1">
    <source>
        <dbReference type="ARBA" id="ARBA00001970"/>
    </source>
</evidence>
<evidence type="ECO:0000256" key="8">
    <source>
        <dbReference type="ARBA" id="ARBA00022982"/>
    </source>
</evidence>
<accession>A0A3A1WGK4</accession>
<evidence type="ECO:0000256" key="13">
    <source>
        <dbReference type="SAM" id="Phobius"/>
    </source>
</evidence>
<name>A0A3A1WGK4_9HYPH</name>
<comment type="cofactor">
    <cofactor evidence="1">
        <name>heme b</name>
        <dbReference type="ChEBI" id="CHEBI:60344"/>
    </cofactor>
</comment>
<dbReference type="GO" id="GO:0046872">
    <property type="term" value="F:metal ion binding"/>
    <property type="evidence" value="ECO:0007669"/>
    <property type="project" value="UniProtKB-KW"/>
</dbReference>
<evidence type="ECO:0000256" key="12">
    <source>
        <dbReference type="ARBA" id="ARBA00037975"/>
    </source>
</evidence>
<comment type="similarity">
    <text evidence="12">Belongs to the cytochrome b561 family.</text>
</comment>
<dbReference type="SUPFAM" id="SSF81342">
    <property type="entry name" value="Transmembrane di-heme cytochromes"/>
    <property type="match status" value="1"/>
</dbReference>
<dbReference type="GO" id="GO:0022904">
    <property type="term" value="P:respiratory electron transport chain"/>
    <property type="evidence" value="ECO:0007669"/>
    <property type="project" value="InterPro"/>
</dbReference>
<feature type="transmembrane region" description="Helical" evidence="13">
    <location>
        <begin position="153"/>
        <end position="174"/>
    </location>
</feature>
<evidence type="ECO:0000313" key="15">
    <source>
        <dbReference type="EMBL" id="RIX99526.1"/>
    </source>
</evidence>
<evidence type="ECO:0000256" key="9">
    <source>
        <dbReference type="ARBA" id="ARBA00022989"/>
    </source>
</evidence>
<dbReference type="InterPro" id="IPR011577">
    <property type="entry name" value="Cyt_b561_bac/Ni-Hgenase"/>
</dbReference>
<dbReference type="EMBL" id="QYRN01000007">
    <property type="protein sequence ID" value="RIX99526.1"/>
    <property type="molecule type" value="Genomic_DNA"/>
</dbReference>
<keyword evidence="8" id="KW-0249">Electron transport</keyword>
<evidence type="ECO:0000256" key="4">
    <source>
        <dbReference type="ARBA" id="ARBA00022475"/>
    </source>
</evidence>
<sequence>MIGAGRLRDTPQRYGLVSRALHWAAAYLLLWQFATLLGWRWLGDGPVMRAVSLLGPYHGTVGVLILALLLPRMAWSLVERRRRPRDAPTALGRLRAGVHGAFYALMLLVPGLALARAYGNGKGYELWEIALIPATGVTMEWLVAPADLLHGPLAWTLAALIAGHVSMALIHHFARGDETLRRMAGALDDDRAEGDARQRRGPRSGR</sequence>
<dbReference type="InterPro" id="IPR052168">
    <property type="entry name" value="Cytochrome_b561_oxidase"/>
</dbReference>
<dbReference type="OrthoDB" id="7280471at2"/>
<evidence type="ECO:0000256" key="11">
    <source>
        <dbReference type="ARBA" id="ARBA00023136"/>
    </source>
</evidence>
<protein>
    <submittedName>
        <fullName evidence="15">Cytochrome b</fullName>
    </submittedName>
</protein>
<dbReference type="GO" id="GO:0005886">
    <property type="term" value="C:plasma membrane"/>
    <property type="evidence" value="ECO:0007669"/>
    <property type="project" value="UniProtKB-SubCell"/>
</dbReference>
<dbReference type="GO" id="GO:0009055">
    <property type="term" value="F:electron transfer activity"/>
    <property type="evidence" value="ECO:0007669"/>
    <property type="project" value="InterPro"/>
</dbReference>
<feature type="transmembrane region" description="Helical" evidence="13">
    <location>
        <begin position="21"/>
        <end position="42"/>
    </location>
</feature>
<keyword evidence="7" id="KW-0479">Metal-binding</keyword>
<keyword evidence="5" id="KW-0349">Heme</keyword>
<dbReference type="PANTHER" id="PTHR30529">
    <property type="entry name" value="CYTOCHROME B561"/>
    <property type="match status" value="1"/>
</dbReference>
<keyword evidence="3" id="KW-0813">Transport</keyword>
<evidence type="ECO:0000259" key="14">
    <source>
        <dbReference type="Pfam" id="PF01292"/>
    </source>
</evidence>
<keyword evidence="9 13" id="KW-1133">Transmembrane helix</keyword>
<evidence type="ECO:0000256" key="10">
    <source>
        <dbReference type="ARBA" id="ARBA00023004"/>
    </source>
</evidence>
<dbReference type="GO" id="GO:0020037">
    <property type="term" value="F:heme binding"/>
    <property type="evidence" value="ECO:0007669"/>
    <property type="project" value="TreeGrafter"/>
</dbReference>
<keyword evidence="4" id="KW-1003">Cell membrane</keyword>